<name>K3VQ90_FUSPC</name>
<dbReference type="EMBL" id="AFNW01000056">
    <property type="protein sequence ID" value="EKJ77642.1"/>
    <property type="molecule type" value="Genomic_DNA"/>
</dbReference>
<comment type="caution">
    <text evidence="2">The sequence shown here is derived from an EMBL/GenBank/DDBJ whole genome shotgun (WGS) entry which is preliminary data.</text>
</comment>
<feature type="signal peptide" evidence="1">
    <location>
        <begin position="1"/>
        <end position="21"/>
    </location>
</feature>
<reference evidence="2 3" key="1">
    <citation type="journal article" date="2012" name="PLoS Pathog.">
        <title>Comparative pathogenomics reveals horizontally acquired novel virulence genes in fungi infecting cereal hosts.</title>
        <authorList>
            <person name="Gardiner D.M."/>
            <person name="McDonald M.C."/>
            <person name="Covarelli L."/>
            <person name="Solomon P.S."/>
            <person name="Rusu A.G."/>
            <person name="Marshall M."/>
            <person name="Kazan K."/>
            <person name="Chakraborty S."/>
            <person name="McDonald B.A."/>
            <person name="Manners J.M."/>
        </authorList>
    </citation>
    <scope>NUCLEOTIDE SEQUENCE [LARGE SCALE GENOMIC DNA]</scope>
    <source>
        <strain evidence="2 3">CS3096</strain>
    </source>
</reference>
<dbReference type="Proteomes" id="UP000007978">
    <property type="component" value="Chromosome 2"/>
</dbReference>
<dbReference type="HOGENOM" id="CLU_025636_0_0_1"/>
<keyword evidence="1" id="KW-0732">Signal</keyword>
<keyword evidence="3" id="KW-1185">Reference proteome</keyword>
<proteinExistence type="predicted"/>
<dbReference type="SUPFAM" id="SSF56281">
    <property type="entry name" value="Metallo-hydrolase/oxidoreductase"/>
    <property type="match status" value="1"/>
</dbReference>
<dbReference type="InterPro" id="IPR036866">
    <property type="entry name" value="RibonucZ/Hydroxyglut_hydro"/>
</dbReference>
<dbReference type="RefSeq" id="XP_009253534.1">
    <property type="nucleotide sequence ID" value="XM_009255259.1"/>
</dbReference>
<protein>
    <recommendedName>
        <fullName evidence="4">Metallo-beta-lactamase domain-containing protein</fullName>
    </recommendedName>
</protein>
<evidence type="ECO:0000313" key="2">
    <source>
        <dbReference type="EMBL" id="EKJ77642.1"/>
    </source>
</evidence>
<evidence type="ECO:0000256" key="1">
    <source>
        <dbReference type="SAM" id="SignalP"/>
    </source>
</evidence>
<dbReference type="KEGG" id="fpu:FPSE_02140"/>
<organism evidence="2 3">
    <name type="scientific">Fusarium pseudograminearum (strain CS3096)</name>
    <name type="common">Wheat and barley crown-rot fungus</name>
    <dbReference type="NCBI Taxonomy" id="1028729"/>
    <lineage>
        <taxon>Eukaryota</taxon>
        <taxon>Fungi</taxon>
        <taxon>Dikarya</taxon>
        <taxon>Ascomycota</taxon>
        <taxon>Pezizomycotina</taxon>
        <taxon>Sordariomycetes</taxon>
        <taxon>Hypocreomycetidae</taxon>
        <taxon>Hypocreales</taxon>
        <taxon>Nectriaceae</taxon>
        <taxon>Fusarium</taxon>
    </lineage>
</organism>
<dbReference type="AlphaFoldDB" id="K3VQ90"/>
<gene>
    <name evidence="2" type="ORF">FPSE_02140</name>
</gene>
<feature type="chain" id="PRO_5003866975" description="Metallo-beta-lactamase domain-containing protein" evidence="1">
    <location>
        <begin position="22"/>
        <end position="528"/>
    </location>
</feature>
<evidence type="ECO:0008006" key="4">
    <source>
        <dbReference type="Google" id="ProtNLM"/>
    </source>
</evidence>
<sequence length="528" mass="58801">MRASRFSLALLGLVATTFVHAQLVVGPTAQQVLDAALDALGGTGPISQLKGITFHAPRIYRSRSLMQSYQLMKADTSVMTSGSQNISYKLDAEDFQQRIDRHATPSNSWSWGSPDLKPVDFSLVVHDGVDGFACYVNGNNMIHLPENVTFGYTDDKEHHFSILQDIQRGITVIMDSKSNLPYIVRTIESHPIYGNATKDLYLSNYKEVQGIKFPHFIQTIYNSTTQRLSAVLEDFLIEEVTLNPDFPAGYFDGIPENQSLGPKTPPAKSSIFSNGLVTDYSSSMLGSGVAPQPLKVVRTENPVRGLSQVHWLVLNDRDDLGFKMVIIEFKKEVILCDAPPGWSETIMQWVSDNLKKPITFVAPSHHHRDHSGGVPDFVKAGVKLIIPEIAVKYWSSVLGAEFVTFNETHPYMHNDDKIAAWFNWEDQPSHASDWTYVVVTERCASADSPVVAFEADSWEAGLDAELSSQSQMRQWLDQIVSDGLPRHTIVFPSHGKIAPLEQLLEITAYPYPDFDVTNWRDGAAICGK</sequence>
<dbReference type="GeneID" id="20360759"/>
<dbReference type="OrthoDB" id="3481168at2759"/>
<dbReference type="Gene3D" id="3.60.15.10">
    <property type="entry name" value="Ribonuclease Z/Hydroxyacylglutathione hydrolase-like"/>
    <property type="match status" value="1"/>
</dbReference>
<accession>K3VQ90</accession>
<dbReference type="eggNOG" id="ENOG502SX07">
    <property type="taxonomic scope" value="Eukaryota"/>
</dbReference>
<evidence type="ECO:0000313" key="3">
    <source>
        <dbReference type="Proteomes" id="UP000007978"/>
    </source>
</evidence>